<accession>Z9JXY5</accession>
<keyword evidence="1" id="KW-0472">Membrane</keyword>
<organism evidence="2 3">
    <name type="scientific">Brachybacterium phenoliresistens</name>
    <dbReference type="NCBI Taxonomy" id="396014"/>
    <lineage>
        <taxon>Bacteria</taxon>
        <taxon>Bacillati</taxon>
        <taxon>Actinomycetota</taxon>
        <taxon>Actinomycetes</taxon>
        <taxon>Micrococcales</taxon>
        <taxon>Dermabacteraceae</taxon>
        <taxon>Brachybacterium</taxon>
    </lineage>
</organism>
<evidence type="ECO:0000313" key="3">
    <source>
        <dbReference type="Proteomes" id="UP000023067"/>
    </source>
</evidence>
<reference evidence="2 3" key="1">
    <citation type="submission" date="2014-02" db="EMBL/GenBank/DDBJ databases">
        <title>Genome sequence of Brachybacterium phenoliresistens strain W13A50.</title>
        <authorList>
            <person name="Wang X."/>
        </authorList>
    </citation>
    <scope>NUCLEOTIDE SEQUENCE [LARGE SCALE GENOMIC DNA]</scope>
    <source>
        <strain evidence="2 3">W13A50</strain>
    </source>
</reference>
<name>Z9JXY5_9MICO</name>
<dbReference type="eggNOG" id="ENOG5033GN1">
    <property type="taxonomic scope" value="Bacteria"/>
</dbReference>
<protein>
    <recommendedName>
        <fullName evidence="4">Integral membrane protein</fullName>
    </recommendedName>
</protein>
<evidence type="ECO:0008006" key="4">
    <source>
        <dbReference type="Google" id="ProtNLM"/>
    </source>
</evidence>
<dbReference type="HOGENOM" id="CLU_140382_1_0_11"/>
<comment type="caution">
    <text evidence="2">The sequence shown here is derived from an EMBL/GenBank/DDBJ whole genome shotgun (WGS) entry which is preliminary data.</text>
</comment>
<dbReference type="EMBL" id="JDYK01000002">
    <property type="protein sequence ID" value="EWS82676.1"/>
    <property type="molecule type" value="Genomic_DNA"/>
</dbReference>
<evidence type="ECO:0000256" key="1">
    <source>
        <dbReference type="SAM" id="Phobius"/>
    </source>
</evidence>
<feature type="transmembrane region" description="Helical" evidence="1">
    <location>
        <begin position="6"/>
        <end position="24"/>
    </location>
</feature>
<proteinExistence type="predicted"/>
<evidence type="ECO:0000313" key="2">
    <source>
        <dbReference type="EMBL" id="EWS82676.1"/>
    </source>
</evidence>
<keyword evidence="1" id="KW-0812">Transmembrane</keyword>
<feature type="transmembrane region" description="Helical" evidence="1">
    <location>
        <begin position="31"/>
        <end position="53"/>
    </location>
</feature>
<dbReference type="OrthoDB" id="3828660at2"/>
<keyword evidence="3" id="KW-1185">Reference proteome</keyword>
<feature type="transmembrane region" description="Helical" evidence="1">
    <location>
        <begin position="65"/>
        <end position="85"/>
    </location>
</feature>
<dbReference type="RefSeq" id="WP_038370155.1">
    <property type="nucleotide sequence ID" value="NZ_BAAAOW010000001.1"/>
</dbReference>
<keyword evidence="1" id="KW-1133">Transmembrane helix</keyword>
<dbReference type="PATRIC" id="fig|396014.3.peg.295"/>
<feature type="transmembrane region" description="Helical" evidence="1">
    <location>
        <begin position="92"/>
        <end position="111"/>
    </location>
</feature>
<sequence length="120" mass="12552">MAIVVIALHVISAVAALLALYYVVKDLAADLVLLGACALLLLVWLGESVALGARDLAGGEVGDPVLLYGYLLTAVLLPLGGLWLGVWERSRYGSAAILVVALTSIVLQVRVEQLWPGGFA</sequence>
<dbReference type="Proteomes" id="UP000023067">
    <property type="component" value="Unassembled WGS sequence"/>
</dbReference>
<dbReference type="AlphaFoldDB" id="Z9JXY5"/>
<gene>
    <name evidence="2" type="ORF">BF93_06510</name>
</gene>
<dbReference type="STRING" id="396014.BF93_06510"/>